<proteinExistence type="predicted"/>
<dbReference type="PANTHER" id="PTHR34193:SF1">
    <property type="entry name" value="EXPRESSED PROTEIN"/>
    <property type="match status" value="1"/>
</dbReference>
<dbReference type="PaxDb" id="3635-A0A1U8JTW1"/>
<reference evidence="3" key="2">
    <citation type="submission" date="2025-08" db="UniProtKB">
        <authorList>
            <consortium name="RefSeq"/>
        </authorList>
    </citation>
    <scope>IDENTIFICATION</scope>
</reference>
<evidence type="ECO:0000256" key="1">
    <source>
        <dbReference type="SAM" id="MobiDB-lite"/>
    </source>
</evidence>
<name>A0A1U8JTW1_GOSHI</name>
<organism evidence="2 3">
    <name type="scientific">Gossypium hirsutum</name>
    <name type="common">Upland cotton</name>
    <name type="synonym">Gossypium mexicanum</name>
    <dbReference type="NCBI Taxonomy" id="3635"/>
    <lineage>
        <taxon>Eukaryota</taxon>
        <taxon>Viridiplantae</taxon>
        <taxon>Streptophyta</taxon>
        <taxon>Embryophyta</taxon>
        <taxon>Tracheophyta</taxon>
        <taxon>Spermatophyta</taxon>
        <taxon>Magnoliopsida</taxon>
        <taxon>eudicotyledons</taxon>
        <taxon>Gunneridae</taxon>
        <taxon>Pentapetalae</taxon>
        <taxon>rosids</taxon>
        <taxon>malvids</taxon>
        <taxon>Malvales</taxon>
        <taxon>Malvaceae</taxon>
        <taxon>Malvoideae</taxon>
        <taxon>Gossypium</taxon>
    </lineage>
</organism>
<dbReference type="AlphaFoldDB" id="A0A1U8JTW1"/>
<dbReference type="PANTHER" id="PTHR34193">
    <property type="entry name" value="OS11G0199801 PROTEIN"/>
    <property type="match status" value="1"/>
</dbReference>
<feature type="region of interest" description="Disordered" evidence="1">
    <location>
        <begin position="224"/>
        <end position="338"/>
    </location>
</feature>
<evidence type="ECO:0000313" key="3">
    <source>
        <dbReference type="RefSeq" id="XP_016693712.1"/>
    </source>
</evidence>
<dbReference type="STRING" id="3635.A0A1U8JTW1"/>
<feature type="compositionally biased region" description="Basic and acidic residues" evidence="1">
    <location>
        <begin position="183"/>
        <end position="194"/>
    </location>
</feature>
<protein>
    <submittedName>
        <fullName evidence="3">Uncharacterized protein</fullName>
    </submittedName>
</protein>
<accession>A0A1U8JTW1</accession>
<dbReference type="Proteomes" id="UP000818029">
    <property type="component" value="Chromosome D02"/>
</dbReference>
<keyword evidence="2" id="KW-1185">Reference proteome</keyword>
<evidence type="ECO:0000313" key="2">
    <source>
        <dbReference type="Proteomes" id="UP000818029"/>
    </source>
</evidence>
<dbReference type="OrthoDB" id="776574at2759"/>
<feature type="compositionally biased region" description="Low complexity" evidence="1">
    <location>
        <begin position="273"/>
        <end position="308"/>
    </location>
</feature>
<dbReference type="OMA" id="WSKGGEF"/>
<dbReference type="RefSeq" id="XP_016693712.1">
    <property type="nucleotide sequence ID" value="XM_016838223.2"/>
</dbReference>
<sequence>MAPHPPFKPSSIAPLPLPSPFTQLSYQPNMFDPTKELPKSYVSLSDHLTGGFSDCNDSYDRAMNYGPKVQKTAQNYANYSSWNTLEGRFEAETLMADDESGISSPPLWKSSPQHENNVNYRCLSPSSRAQAIARGQKELMEMVSKMPESCYELSLKDLVEHQPVVVVEPKQESFAQGRGSNSIDERKYKNEKQNSQKQQLSRSGSLVDNGGFLLKMVFPVSLGSKKKKKMKKNTSKKNDPNTNGNSKVSPKPTVADASGKTVDKDWWKKRSGSSESDSSGSTIKSGSTKSIRSSSSGSGRSYRSISTTSRRHRRSGCLAFIFPKKTKALRSKEANPQS</sequence>
<reference evidence="2" key="1">
    <citation type="journal article" date="2020" name="Nat. Genet.">
        <title>Genomic diversifications of five Gossypium allopolyploid species and their impact on cotton improvement.</title>
        <authorList>
            <person name="Chen Z.J."/>
            <person name="Sreedasyam A."/>
            <person name="Ando A."/>
            <person name="Song Q."/>
            <person name="De Santiago L.M."/>
            <person name="Hulse-Kemp A.M."/>
            <person name="Ding M."/>
            <person name="Ye W."/>
            <person name="Kirkbride R.C."/>
            <person name="Jenkins J."/>
            <person name="Plott C."/>
            <person name="Lovell J."/>
            <person name="Lin Y.M."/>
            <person name="Vaughn R."/>
            <person name="Liu B."/>
            <person name="Simpson S."/>
            <person name="Scheffler B.E."/>
            <person name="Wen L."/>
            <person name="Saski C.A."/>
            <person name="Grover C.E."/>
            <person name="Hu G."/>
            <person name="Conover J.L."/>
            <person name="Carlson J.W."/>
            <person name="Shu S."/>
            <person name="Boston L.B."/>
            <person name="Williams M."/>
            <person name="Peterson D.G."/>
            <person name="McGee K."/>
            <person name="Jones D.C."/>
            <person name="Wendel J.F."/>
            <person name="Stelly D.M."/>
            <person name="Grimwood J."/>
            <person name="Schmutz J."/>
        </authorList>
    </citation>
    <scope>NUCLEOTIDE SEQUENCE [LARGE SCALE GENOMIC DNA]</scope>
    <source>
        <strain evidence="2">cv. TM-1</strain>
    </source>
</reference>
<feature type="region of interest" description="Disordered" evidence="1">
    <location>
        <begin position="170"/>
        <end position="206"/>
    </location>
</feature>
<dbReference type="GeneID" id="107910398"/>
<feature type="compositionally biased region" description="Polar residues" evidence="1">
    <location>
        <begin position="195"/>
        <end position="206"/>
    </location>
</feature>
<dbReference type="KEGG" id="ghi:107910398"/>
<gene>
    <name evidence="3" type="primary">LOC107910398</name>
</gene>
<feature type="compositionally biased region" description="Basic residues" evidence="1">
    <location>
        <begin position="224"/>
        <end position="235"/>
    </location>
</feature>